<dbReference type="InterPro" id="IPR015947">
    <property type="entry name" value="PUA-like_sf"/>
</dbReference>
<evidence type="ECO:0000313" key="3">
    <source>
        <dbReference type="EMBL" id="CAD9823293.1"/>
    </source>
</evidence>
<protein>
    <recommendedName>
        <fullName evidence="4">Lon N-terminal domain-containing protein</fullName>
    </recommendedName>
</protein>
<keyword evidence="2" id="KW-0732">Signal</keyword>
<proteinExistence type="predicted"/>
<dbReference type="EMBL" id="HBHQ01022370">
    <property type="protein sequence ID" value="CAD9823293.1"/>
    <property type="molecule type" value="Transcribed_RNA"/>
</dbReference>
<evidence type="ECO:0008006" key="4">
    <source>
        <dbReference type="Google" id="ProtNLM"/>
    </source>
</evidence>
<dbReference type="InterPro" id="IPR046336">
    <property type="entry name" value="Lon_prtase_N_sf"/>
</dbReference>
<dbReference type="PANTHER" id="PTHR46732:SF8">
    <property type="entry name" value="ATP-DEPENDENT PROTEASE LA (LON) DOMAIN PROTEIN"/>
    <property type="match status" value="1"/>
</dbReference>
<sequence>MRMSNIALLSVLSVGSLSFANAFAPGSIVSRGIAFSHRPTGIVSADGIKGRLSSPSTLRLAADDEDDDEDDDEEDEDEPLSRGVDSVGWLPSVSGAKSDTMPLTSVKNGNDILPLFPLGGIVYTPNSEHVLNIFEPRYRQMYNDILMNGSKRFVVSMSHPTEDGSFAEMGVLFQLEDLNEVSEVTGDQVKYICNHRVTGRVKIKRILNPEAWENRDTYLKVEGTIYDDSGSKSEGDIDVDNGAAAPREENALKESFADLVKIQHELEEDVRFTRTSVNSLAIAPGAGESSLWHTIQLWQNYAEQRLVARQNDLQKEFQEKLLDFLQKEKGLKEEELPSAIGFADLSPALQAEVQELQKRIGVELKPLMIESTLTMQKILEAEDHKARCNLLLHFINSERKRLSARNLLRGMFSGSPIGMDEEIPESIKSETLDALEALANPVDDSDDESVVKSQSIFTDDEDAFQ</sequence>
<dbReference type="SUPFAM" id="SSF88697">
    <property type="entry name" value="PUA domain-like"/>
    <property type="match status" value="1"/>
</dbReference>
<feature type="region of interest" description="Disordered" evidence="1">
    <location>
        <begin position="440"/>
        <end position="465"/>
    </location>
</feature>
<dbReference type="Gene3D" id="2.30.130.40">
    <property type="entry name" value="LON domain-like"/>
    <property type="match status" value="1"/>
</dbReference>
<dbReference type="PANTHER" id="PTHR46732">
    <property type="entry name" value="ATP-DEPENDENT PROTEASE LA (LON) DOMAIN PROTEIN"/>
    <property type="match status" value="1"/>
</dbReference>
<feature type="signal peptide" evidence="2">
    <location>
        <begin position="1"/>
        <end position="22"/>
    </location>
</feature>
<organism evidence="3">
    <name type="scientific">Attheya septentrionalis</name>
    <dbReference type="NCBI Taxonomy" id="420275"/>
    <lineage>
        <taxon>Eukaryota</taxon>
        <taxon>Sar</taxon>
        <taxon>Stramenopiles</taxon>
        <taxon>Ochrophyta</taxon>
        <taxon>Bacillariophyta</taxon>
        <taxon>Coscinodiscophyceae</taxon>
        <taxon>Chaetocerotophycidae</taxon>
        <taxon>Chaetocerotales</taxon>
        <taxon>Attheyaceae</taxon>
        <taxon>Attheya</taxon>
    </lineage>
</organism>
<feature type="region of interest" description="Disordered" evidence="1">
    <location>
        <begin position="55"/>
        <end position="91"/>
    </location>
</feature>
<accession>A0A7S2ULI0</accession>
<gene>
    <name evidence="3" type="ORF">ASEP1449_LOCUS15127</name>
</gene>
<feature type="chain" id="PRO_5031471454" description="Lon N-terminal domain-containing protein" evidence="2">
    <location>
        <begin position="23"/>
        <end position="465"/>
    </location>
</feature>
<feature type="compositionally biased region" description="Acidic residues" evidence="1">
    <location>
        <begin position="63"/>
        <end position="78"/>
    </location>
</feature>
<dbReference type="AlphaFoldDB" id="A0A7S2ULI0"/>
<evidence type="ECO:0000256" key="2">
    <source>
        <dbReference type="SAM" id="SignalP"/>
    </source>
</evidence>
<name>A0A7S2ULI0_9STRA</name>
<evidence type="ECO:0000256" key="1">
    <source>
        <dbReference type="SAM" id="MobiDB-lite"/>
    </source>
</evidence>
<reference evidence="3" key="1">
    <citation type="submission" date="2021-01" db="EMBL/GenBank/DDBJ databases">
        <authorList>
            <person name="Corre E."/>
            <person name="Pelletier E."/>
            <person name="Niang G."/>
            <person name="Scheremetjew M."/>
            <person name="Finn R."/>
            <person name="Kale V."/>
            <person name="Holt S."/>
            <person name="Cochrane G."/>
            <person name="Meng A."/>
            <person name="Brown T."/>
            <person name="Cohen L."/>
        </authorList>
    </citation>
    <scope>NUCLEOTIDE SEQUENCE</scope>
    <source>
        <strain evidence="3">CCMP2084</strain>
    </source>
</reference>